<proteinExistence type="predicted"/>
<dbReference type="NCBIfam" id="TIGR01725">
    <property type="entry name" value="phge_HK97_gp10"/>
    <property type="match status" value="1"/>
</dbReference>
<evidence type="ECO:0008006" key="3">
    <source>
        <dbReference type="Google" id="ProtNLM"/>
    </source>
</evidence>
<gene>
    <name evidence="1" type="ORF">GL58_18730</name>
</gene>
<evidence type="ECO:0000313" key="1">
    <source>
        <dbReference type="EMBL" id="KOC19242.1"/>
    </source>
</evidence>
<evidence type="ECO:0000313" key="2">
    <source>
        <dbReference type="Proteomes" id="UP000037442"/>
    </source>
</evidence>
<protein>
    <recommendedName>
        <fullName evidence="3">HK97 gp10 family phage protein</fullName>
    </recommendedName>
</protein>
<dbReference type="EMBL" id="JNVD01000030">
    <property type="protein sequence ID" value="KOC19242.1"/>
    <property type="molecule type" value="Genomic_DNA"/>
</dbReference>
<reference evidence="2" key="1">
    <citation type="submission" date="2014-06" db="EMBL/GenBank/DDBJ databases">
        <title>Draft genome sequence of C. testosteroni WDL7.</title>
        <authorList>
            <person name="Wu Y."/>
            <person name="Seshan H."/>
            <person name="Arumugam K."/>
        </authorList>
    </citation>
    <scope>NUCLEOTIDE SEQUENCE [LARGE SCALE GENOMIC DNA]</scope>
    <source>
        <strain evidence="2">WDL7</strain>
    </source>
</reference>
<name>A0A0L7MBG5_COMTE</name>
<dbReference type="RefSeq" id="WP_053284363.1">
    <property type="nucleotide sequence ID" value="NZ_JNVD01000030.1"/>
</dbReference>
<organism evidence="1 2">
    <name type="scientific">Comamonas testosteroni</name>
    <name type="common">Pseudomonas testosteroni</name>
    <dbReference type="NCBI Taxonomy" id="285"/>
    <lineage>
        <taxon>Bacteria</taxon>
        <taxon>Pseudomonadati</taxon>
        <taxon>Pseudomonadota</taxon>
        <taxon>Betaproteobacteria</taxon>
        <taxon>Burkholderiales</taxon>
        <taxon>Comamonadaceae</taxon>
        <taxon>Comamonas</taxon>
    </lineage>
</organism>
<comment type="caution">
    <text evidence="1">The sequence shown here is derived from an EMBL/GenBank/DDBJ whole genome shotgun (WGS) entry which is preliminary data.</text>
</comment>
<dbReference type="PATRIC" id="fig|285.49.peg.3873"/>
<accession>A0A0L7MBG5</accession>
<dbReference type="Proteomes" id="UP000037442">
    <property type="component" value="Unassembled WGS sequence"/>
</dbReference>
<dbReference type="InterPro" id="IPR010064">
    <property type="entry name" value="HK97-gp10_tail"/>
</dbReference>
<dbReference type="AlphaFoldDB" id="A0A0L7MBG5"/>
<sequence length="184" mass="20387">MAKTETLGIGEMRAEFTRVRTDMQKRVARKVVVAGGRVLKAEAIAIATANGSKVSGDMIKNIAIKRESKAPQGTEQIHLGVRHGREQTKKVRSQGNKTLAVNGQGRVVTRRDNDPYYWRFVELGHKIVPRRSASGSRSIRKRRQEAVAHVEPKPFIQPALERKRTQAIDAMGKAVVQEVLKGGS</sequence>